<dbReference type="PATRIC" id="fig|1297742.4.peg.763"/>
<keyword evidence="8" id="KW-1185">Reference proteome</keyword>
<dbReference type="Gene3D" id="3.60.21.10">
    <property type="match status" value="1"/>
</dbReference>
<dbReference type="GO" id="GO:0016020">
    <property type="term" value="C:membrane"/>
    <property type="evidence" value="ECO:0007669"/>
    <property type="project" value="GOC"/>
</dbReference>
<comment type="similarity">
    <text evidence="4">Belongs to the metallophosphoesterase superfamily.</text>
</comment>
<keyword evidence="5" id="KW-0812">Transmembrane</keyword>
<evidence type="ECO:0000256" key="5">
    <source>
        <dbReference type="SAM" id="Phobius"/>
    </source>
</evidence>
<evidence type="ECO:0000256" key="2">
    <source>
        <dbReference type="ARBA" id="ARBA00022723"/>
    </source>
</evidence>
<feature type="transmembrane region" description="Helical" evidence="5">
    <location>
        <begin position="12"/>
        <end position="31"/>
    </location>
</feature>
<feature type="transmembrane region" description="Helical" evidence="5">
    <location>
        <begin position="43"/>
        <end position="64"/>
    </location>
</feature>
<keyword evidence="5" id="KW-0472">Membrane</keyword>
<keyword evidence="2" id="KW-0479">Metal-binding</keyword>
<dbReference type="Proteomes" id="UP000009026">
    <property type="component" value="Chromosome"/>
</dbReference>
<dbReference type="PANTHER" id="PTHR31302">
    <property type="entry name" value="TRANSMEMBRANE PROTEIN WITH METALLOPHOSPHOESTERASE DOMAIN-RELATED"/>
    <property type="match status" value="1"/>
</dbReference>
<evidence type="ECO:0000256" key="1">
    <source>
        <dbReference type="ARBA" id="ARBA00001968"/>
    </source>
</evidence>
<dbReference type="InterPro" id="IPR051158">
    <property type="entry name" value="Metallophosphoesterase_sf"/>
</dbReference>
<dbReference type="PANTHER" id="PTHR31302:SF31">
    <property type="entry name" value="PHOSPHODIESTERASE YAEI"/>
    <property type="match status" value="1"/>
</dbReference>
<dbReference type="EMBL" id="CP012109">
    <property type="protein sequence ID" value="AKQ63838.1"/>
    <property type="molecule type" value="Genomic_DNA"/>
</dbReference>
<dbReference type="eggNOG" id="COG1408">
    <property type="taxonomic scope" value="Bacteria"/>
</dbReference>
<dbReference type="SUPFAM" id="SSF56300">
    <property type="entry name" value="Metallo-dependent phosphatases"/>
    <property type="match status" value="1"/>
</dbReference>
<dbReference type="Pfam" id="PF00149">
    <property type="entry name" value="Metallophos"/>
    <property type="match status" value="1"/>
</dbReference>
<keyword evidence="3" id="KW-0378">Hydrolase</keyword>
<dbReference type="AlphaFoldDB" id="A0A0H4WQG2"/>
<reference evidence="7 8" key="1">
    <citation type="journal article" date="2016" name="PLoS ONE">
        <title>Complete Genome Sequence and Comparative Genomics of a Novel Myxobacterium Myxococcus hansupus.</title>
        <authorList>
            <person name="Sharma G."/>
            <person name="Narwani T."/>
            <person name="Subramanian S."/>
        </authorList>
    </citation>
    <scope>NUCLEOTIDE SEQUENCE [LARGE SCALE GENOMIC DNA]</scope>
    <source>
        <strain evidence="8">mixupus</strain>
    </source>
</reference>
<evidence type="ECO:0000259" key="6">
    <source>
        <dbReference type="Pfam" id="PF00149"/>
    </source>
</evidence>
<protein>
    <submittedName>
        <fullName evidence="7">Metallophosphoesterase</fullName>
    </submittedName>
</protein>
<dbReference type="STRING" id="1297742.A176_000750"/>
<organism evidence="7 8">
    <name type="scientific">Pseudomyxococcus hansupus</name>
    <dbReference type="NCBI Taxonomy" id="1297742"/>
    <lineage>
        <taxon>Bacteria</taxon>
        <taxon>Pseudomonadati</taxon>
        <taxon>Myxococcota</taxon>
        <taxon>Myxococcia</taxon>
        <taxon>Myxococcales</taxon>
        <taxon>Cystobacterineae</taxon>
        <taxon>Myxococcaceae</taxon>
        <taxon>Pseudomyxococcus</taxon>
    </lineage>
</organism>
<dbReference type="InterPro" id="IPR029052">
    <property type="entry name" value="Metallo-depent_PP-like"/>
</dbReference>
<evidence type="ECO:0000256" key="3">
    <source>
        <dbReference type="ARBA" id="ARBA00022801"/>
    </source>
</evidence>
<name>A0A0H4WQG2_9BACT</name>
<dbReference type="KEGG" id="mym:A176_000750"/>
<keyword evidence="5" id="KW-1133">Transmembrane helix</keyword>
<dbReference type="FunFam" id="3.60.21.10:FF:000028">
    <property type="entry name" value="Putative metallophosphoesterase"/>
    <property type="match status" value="1"/>
</dbReference>
<dbReference type="GO" id="GO:0009245">
    <property type="term" value="P:lipid A biosynthetic process"/>
    <property type="evidence" value="ECO:0007669"/>
    <property type="project" value="TreeGrafter"/>
</dbReference>
<dbReference type="InterPro" id="IPR004843">
    <property type="entry name" value="Calcineurin-like_PHP"/>
</dbReference>
<evidence type="ECO:0000313" key="8">
    <source>
        <dbReference type="Proteomes" id="UP000009026"/>
    </source>
</evidence>
<feature type="transmembrane region" description="Helical" evidence="5">
    <location>
        <begin position="121"/>
        <end position="142"/>
    </location>
</feature>
<dbReference type="GO" id="GO:0046872">
    <property type="term" value="F:metal ion binding"/>
    <property type="evidence" value="ECO:0007669"/>
    <property type="project" value="UniProtKB-KW"/>
</dbReference>
<dbReference type="RefSeq" id="WP_002633442.1">
    <property type="nucleotide sequence ID" value="NZ_CP012109.1"/>
</dbReference>
<evidence type="ECO:0000313" key="7">
    <source>
        <dbReference type="EMBL" id="AKQ63838.1"/>
    </source>
</evidence>
<feature type="domain" description="Calcineurin-like phosphoesterase" evidence="6">
    <location>
        <begin position="168"/>
        <end position="335"/>
    </location>
</feature>
<evidence type="ECO:0000256" key="4">
    <source>
        <dbReference type="ARBA" id="ARBA00061089"/>
    </source>
</evidence>
<accession>A0A0H4WQG2</accession>
<gene>
    <name evidence="7" type="ORF">A176_000750</name>
</gene>
<proteinExistence type="inferred from homology"/>
<feature type="transmembrane region" description="Helical" evidence="5">
    <location>
        <begin position="76"/>
        <end position="100"/>
    </location>
</feature>
<sequence>MSKLGEAWTSLSGFLLLGVGWLAFEHYYLWARLVRDVGIPKPAASALTWSLVVLAVSIPAGVFASRLVPPDVSVWWLTPVSVWIGVSTLLLMSVVVVDAMQVGASMSFGGSEPLDAGRRQALARMSAMVAVTVGVVASGWGLREARRVRVKRVEIPLKKLPPELDGLSIVQLSDIHIGPMIGRGFVEHVVKAVNALAPDVVAITGDLVDGSVEDLGQHVAPLANLTSTHGTYFVTGNHEYHADASRWCEYLGQLGVRVLRNEYVELGSGEQVLHLAGIDDYESANFDIGHRVDLPGAVAGRDTRRALVLLAHQPKAVHEAVLHEVDLQLSGHTHGGQLWPLGWLLRLGQPMVAGLARFSETWVYVSSGTGFSGPPMRVGVPAEITHLVLRAA</sequence>
<comment type="cofactor">
    <cofactor evidence="1">
        <name>a divalent metal cation</name>
        <dbReference type="ChEBI" id="CHEBI:60240"/>
    </cofactor>
</comment>
<dbReference type="GO" id="GO:0008758">
    <property type="term" value="F:UDP-2,3-diacylglucosamine hydrolase activity"/>
    <property type="evidence" value="ECO:0007669"/>
    <property type="project" value="TreeGrafter"/>
</dbReference>
<dbReference type="CDD" id="cd07385">
    <property type="entry name" value="MPP_YkuE_C"/>
    <property type="match status" value="1"/>
</dbReference>